<accession>A0A4Y2DW49</accession>
<dbReference type="Gene3D" id="3.30.40.10">
    <property type="entry name" value="Zinc/RING finger domain, C3HC4 (zinc finger)"/>
    <property type="match status" value="1"/>
</dbReference>
<organism evidence="1 2">
    <name type="scientific">Araneus ventricosus</name>
    <name type="common">Orbweaver spider</name>
    <name type="synonym">Epeira ventricosa</name>
    <dbReference type="NCBI Taxonomy" id="182803"/>
    <lineage>
        <taxon>Eukaryota</taxon>
        <taxon>Metazoa</taxon>
        <taxon>Ecdysozoa</taxon>
        <taxon>Arthropoda</taxon>
        <taxon>Chelicerata</taxon>
        <taxon>Arachnida</taxon>
        <taxon>Araneae</taxon>
        <taxon>Araneomorphae</taxon>
        <taxon>Entelegynae</taxon>
        <taxon>Araneoidea</taxon>
        <taxon>Araneidae</taxon>
        <taxon>Araneus</taxon>
    </lineage>
</organism>
<dbReference type="OrthoDB" id="193703at2759"/>
<sequence length="191" mass="22759">MKEEHERSCLGRRTKTRVDDYMLLDEETDDNKELKKLKKCQFCDKRFPDVLFQHHLNECKHRQEKCTVCLENVPVKDMQDHRLLKCNFAHLPENKNFNNHNNTYAEAIPEPSKNFERMGNLEEIVEICPSCKCKIPEERYHEHLLLCYNGETRCHFCGIKIPKEKEHSHFRSCPKILEIVEEDNNSQSKLT</sequence>
<proteinExistence type="predicted"/>
<keyword evidence="2" id="KW-1185">Reference proteome</keyword>
<evidence type="ECO:0000313" key="1">
    <source>
        <dbReference type="EMBL" id="GBM20038.1"/>
    </source>
</evidence>
<dbReference type="EMBL" id="BGPR01000435">
    <property type="protein sequence ID" value="GBM20038.1"/>
    <property type="molecule type" value="Genomic_DNA"/>
</dbReference>
<gene>
    <name evidence="1" type="ORF">AVEN_77951_1</name>
</gene>
<name>A0A4Y2DW49_ARAVE</name>
<evidence type="ECO:0008006" key="3">
    <source>
        <dbReference type="Google" id="ProtNLM"/>
    </source>
</evidence>
<evidence type="ECO:0000313" key="2">
    <source>
        <dbReference type="Proteomes" id="UP000499080"/>
    </source>
</evidence>
<reference evidence="1 2" key="1">
    <citation type="journal article" date="2019" name="Sci. Rep.">
        <title>Orb-weaving spider Araneus ventricosus genome elucidates the spidroin gene catalogue.</title>
        <authorList>
            <person name="Kono N."/>
            <person name="Nakamura H."/>
            <person name="Ohtoshi R."/>
            <person name="Moran D.A.P."/>
            <person name="Shinohara A."/>
            <person name="Yoshida Y."/>
            <person name="Fujiwara M."/>
            <person name="Mori M."/>
            <person name="Tomita M."/>
            <person name="Arakawa K."/>
        </authorList>
    </citation>
    <scope>NUCLEOTIDE SEQUENCE [LARGE SCALE GENOMIC DNA]</scope>
</reference>
<dbReference type="AlphaFoldDB" id="A0A4Y2DW49"/>
<dbReference type="Proteomes" id="UP000499080">
    <property type="component" value="Unassembled WGS sequence"/>
</dbReference>
<protein>
    <recommendedName>
        <fullName evidence="3">TRAF-type domain-containing protein</fullName>
    </recommendedName>
</protein>
<dbReference type="InterPro" id="IPR013083">
    <property type="entry name" value="Znf_RING/FYVE/PHD"/>
</dbReference>
<comment type="caution">
    <text evidence="1">The sequence shown here is derived from an EMBL/GenBank/DDBJ whole genome shotgun (WGS) entry which is preliminary data.</text>
</comment>